<protein>
    <submittedName>
        <fullName evidence="2">Alpha/beta hydrolase</fullName>
    </submittedName>
</protein>
<dbReference type="AlphaFoldDB" id="A0A7W4QE21"/>
<dbReference type="RefSeq" id="WP_183090208.1">
    <property type="nucleotide sequence ID" value="NZ_JACJUD010000005.1"/>
</dbReference>
<dbReference type="PANTHER" id="PTHR43798:SF33">
    <property type="entry name" value="HYDROLASE, PUTATIVE (AFU_ORTHOLOGUE AFUA_2G14860)-RELATED"/>
    <property type="match status" value="1"/>
</dbReference>
<dbReference type="GO" id="GO:0046464">
    <property type="term" value="P:acylglycerol catabolic process"/>
    <property type="evidence" value="ECO:0007669"/>
    <property type="project" value="TreeGrafter"/>
</dbReference>
<evidence type="ECO:0000259" key="1">
    <source>
        <dbReference type="Pfam" id="PF00561"/>
    </source>
</evidence>
<dbReference type="SUPFAM" id="SSF53474">
    <property type="entry name" value="alpha/beta-Hydrolases"/>
    <property type="match status" value="1"/>
</dbReference>
<dbReference type="InterPro" id="IPR000073">
    <property type="entry name" value="AB_hydrolase_1"/>
</dbReference>
<sequence>MIDTLQQWQAQGRFLDWQDQQLFFLDSRETEPQTHDKPVLLLVHGYPTSSWDFSPLWAELCARFRVVGVDLLGLGFSSKPRPHHYCMSEQADLVEFVLQQSGIERCHVLAHDYGDTVVQELLARDLPRPQSRYASVILLNGGLFPETHHARLLQKLMAGPLGPLLARLTTRRRLLATFSSVFGAATQPDEATLEAVWQLTNYRDGLHVLPPLLGYIAERRTHRERWVGALQAVSMPLALINGSADPVSGAHMVERFRQVVGPQHFIRELAGIGHYPHLEDPQAVLIACVEFWRGIGLEQ</sequence>
<evidence type="ECO:0000313" key="3">
    <source>
        <dbReference type="Proteomes" id="UP000542720"/>
    </source>
</evidence>
<dbReference type="PANTHER" id="PTHR43798">
    <property type="entry name" value="MONOACYLGLYCEROL LIPASE"/>
    <property type="match status" value="1"/>
</dbReference>
<dbReference type="GO" id="GO:0047372">
    <property type="term" value="F:monoacylglycerol lipase activity"/>
    <property type="evidence" value="ECO:0007669"/>
    <property type="project" value="TreeGrafter"/>
</dbReference>
<proteinExistence type="predicted"/>
<dbReference type="GO" id="GO:0016020">
    <property type="term" value="C:membrane"/>
    <property type="evidence" value="ECO:0007669"/>
    <property type="project" value="TreeGrafter"/>
</dbReference>
<organism evidence="2 3">
    <name type="scientific">Aquipseudomonas ullengensis</name>
    <dbReference type="NCBI Taxonomy" id="2759166"/>
    <lineage>
        <taxon>Bacteria</taxon>
        <taxon>Pseudomonadati</taxon>
        <taxon>Pseudomonadota</taxon>
        <taxon>Gammaproteobacteria</taxon>
        <taxon>Pseudomonadales</taxon>
        <taxon>Pseudomonadaceae</taxon>
        <taxon>Aquipseudomonas</taxon>
    </lineage>
</organism>
<comment type="caution">
    <text evidence="2">The sequence shown here is derived from an EMBL/GenBank/DDBJ whole genome shotgun (WGS) entry which is preliminary data.</text>
</comment>
<reference evidence="2 3" key="1">
    <citation type="submission" date="2020-08" db="EMBL/GenBank/DDBJ databases">
        <authorList>
            <person name="Kim C.M."/>
        </authorList>
    </citation>
    <scope>NUCLEOTIDE SEQUENCE [LARGE SCALE GENOMIC DNA]</scope>
    <source>
        <strain evidence="2 3">UL070</strain>
    </source>
</reference>
<dbReference type="InterPro" id="IPR050266">
    <property type="entry name" value="AB_hydrolase_sf"/>
</dbReference>
<feature type="domain" description="AB hydrolase-1" evidence="1">
    <location>
        <begin position="38"/>
        <end position="281"/>
    </location>
</feature>
<evidence type="ECO:0000313" key="2">
    <source>
        <dbReference type="EMBL" id="MBB2496681.1"/>
    </source>
</evidence>
<dbReference type="Pfam" id="PF00561">
    <property type="entry name" value="Abhydrolase_1"/>
    <property type="match status" value="1"/>
</dbReference>
<keyword evidence="3" id="KW-1185">Reference proteome</keyword>
<dbReference type="Gene3D" id="3.40.50.1820">
    <property type="entry name" value="alpha/beta hydrolase"/>
    <property type="match status" value="1"/>
</dbReference>
<name>A0A7W4QE21_9GAMM</name>
<dbReference type="Proteomes" id="UP000542720">
    <property type="component" value="Unassembled WGS sequence"/>
</dbReference>
<keyword evidence="2" id="KW-0378">Hydrolase</keyword>
<dbReference type="InterPro" id="IPR029058">
    <property type="entry name" value="AB_hydrolase_fold"/>
</dbReference>
<dbReference type="EMBL" id="JACJUD010000005">
    <property type="protein sequence ID" value="MBB2496681.1"/>
    <property type="molecule type" value="Genomic_DNA"/>
</dbReference>
<gene>
    <name evidence="2" type="ORF">H3H51_16785</name>
</gene>
<accession>A0A7W4QE21</accession>